<gene>
    <name evidence="1" type="ORF">CSF007_17560</name>
</gene>
<accession>A0A0A8VLI9</accession>
<organism evidence="1">
    <name type="scientific">Yersinia ruckeri</name>
    <dbReference type="NCBI Taxonomy" id="29486"/>
    <lineage>
        <taxon>Bacteria</taxon>
        <taxon>Pseudomonadati</taxon>
        <taxon>Pseudomonadota</taxon>
        <taxon>Gammaproteobacteria</taxon>
        <taxon>Enterobacterales</taxon>
        <taxon>Yersiniaceae</taxon>
        <taxon>Yersinia</taxon>
    </lineage>
</organism>
<dbReference type="EMBL" id="LN681231">
    <property type="protein sequence ID" value="CEK29208.1"/>
    <property type="molecule type" value="Genomic_DNA"/>
</dbReference>
<name>A0A0A8VLI9_YERRU</name>
<dbReference type="AlphaFoldDB" id="A0A0A8VLI9"/>
<evidence type="ECO:0000313" key="1">
    <source>
        <dbReference type="EMBL" id="CEK29208.1"/>
    </source>
</evidence>
<protein>
    <submittedName>
        <fullName evidence="1">Uncharacterized protein</fullName>
    </submittedName>
</protein>
<proteinExistence type="predicted"/>
<reference evidence="1" key="1">
    <citation type="journal article" date="2015" name="Genome Announc.">
        <title>Complete Genome Sequence of Yersinia ruckeri Strain CSF007-82, Etiologic Agent of Red Mouth Disease in Salmonid Fish.</title>
        <authorList>
            <person name="Nelson M.C."/>
            <person name="LaPatra S.E."/>
            <person name="Welch T.J."/>
            <person name="Graf J."/>
        </authorList>
    </citation>
    <scope>NUCLEOTIDE SEQUENCE</scope>
    <source>
        <strain evidence="1">CSF007-82</strain>
    </source>
</reference>
<sequence>MARFVINLSLLGEINLQKEIIYQKVFNMQPTHWQFESWRV</sequence>